<keyword evidence="2" id="KW-1185">Reference proteome</keyword>
<dbReference type="KEGG" id="csb:CLSA_c09790"/>
<proteinExistence type="predicted"/>
<dbReference type="PATRIC" id="fig|1345695.10.peg.653"/>
<dbReference type="AlphaFoldDB" id="U5MN38"/>
<dbReference type="NCBIfam" id="TIGR01847">
    <property type="entry name" value="bacteriocin_sig"/>
    <property type="match status" value="1"/>
</dbReference>
<protein>
    <submittedName>
        <fullName evidence="1">Bacteriocin-type signal sequence</fullName>
    </submittedName>
</protein>
<reference evidence="1 2" key="1">
    <citation type="journal article" date="2013" name="Genome Announc.">
        <title>Complete Genome Sequence of the Solvent Producer Clostridium saccharobutylicum NCP262 (DSM 13864).</title>
        <authorList>
            <person name="Poehlein A."/>
            <person name="Hartwich K."/>
            <person name="Krabben P."/>
            <person name="Ehrenreich A."/>
            <person name="Liebl W."/>
            <person name="Durre P."/>
            <person name="Gottschalk G."/>
            <person name="Daniel R."/>
        </authorList>
    </citation>
    <scope>NUCLEOTIDE SEQUENCE [LARGE SCALE GENOMIC DNA]</scope>
    <source>
        <strain evidence="1">DSM 13864</strain>
    </source>
</reference>
<evidence type="ECO:0000313" key="2">
    <source>
        <dbReference type="Proteomes" id="UP000017118"/>
    </source>
</evidence>
<sequence>METLNEKELEKINGGGFPSNIGCGNGDGIFFNPNNHLPARRIPSYNS</sequence>
<dbReference type="Proteomes" id="UP000017118">
    <property type="component" value="Chromosome"/>
</dbReference>
<accession>U5MN38</accession>
<gene>
    <name evidence="1" type="ORF">CLSA_c09790</name>
</gene>
<dbReference type="InterPro" id="IPR010133">
    <property type="entry name" value="Bacteriocin_signal_seq"/>
</dbReference>
<dbReference type="GeneID" id="55476885"/>
<dbReference type="HOGENOM" id="CLU_3166547_0_0_9"/>
<organism evidence="1 2">
    <name type="scientific">Clostridium saccharobutylicum DSM 13864</name>
    <dbReference type="NCBI Taxonomy" id="1345695"/>
    <lineage>
        <taxon>Bacteria</taxon>
        <taxon>Bacillati</taxon>
        <taxon>Bacillota</taxon>
        <taxon>Clostridia</taxon>
        <taxon>Eubacteriales</taxon>
        <taxon>Clostridiaceae</taxon>
        <taxon>Clostridium</taxon>
    </lineage>
</organism>
<name>U5MN38_CLOSA</name>
<dbReference type="EMBL" id="CP006721">
    <property type="protein sequence ID" value="AGX41990.1"/>
    <property type="molecule type" value="Genomic_DNA"/>
</dbReference>
<evidence type="ECO:0000313" key="1">
    <source>
        <dbReference type="EMBL" id="AGX41990.1"/>
    </source>
</evidence>
<dbReference type="RefSeq" id="WP_022744274.1">
    <property type="nucleotide sequence ID" value="NC_022571.1"/>
</dbReference>